<evidence type="ECO:0000313" key="1">
    <source>
        <dbReference type="EMBL" id="STY95688.1"/>
    </source>
</evidence>
<dbReference type="AlphaFoldDB" id="A0A378Q674"/>
<dbReference type="Proteomes" id="UP000255193">
    <property type="component" value="Unassembled WGS sequence"/>
</dbReference>
<dbReference type="SUPFAM" id="SSF75169">
    <property type="entry name" value="DsrEFH-like"/>
    <property type="match status" value="1"/>
</dbReference>
<organism evidence="1 2">
    <name type="scientific">Faucicola atlantae</name>
    <dbReference type="NCBI Taxonomy" id="34059"/>
    <lineage>
        <taxon>Bacteria</taxon>
        <taxon>Pseudomonadati</taxon>
        <taxon>Pseudomonadota</taxon>
        <taxon>Gammaproteobacteria</taxon>
        <taxon>Moraxellales</taxon>
        <taxon>Moraxellaceae</taxon>
        <taxon>Faucicola</taxon>
    </lineage>
</organism>
<protein>
    <submittedName>
        <fullName evidence="1">Sulfurtransferase TusD</fullName>
        <ecNumber evidence="1">2.8.1.-</ecNumber>
    </submittedName>
</protein>
<dbReference type="GO" id="GO:0016740">
    <property type="term" value="F:transferase activity"/>
    <property type="evidence" value="ECO:0007669"/>
    <property type="project" value="UniProtKB-KW"/>
</dbReference>
<dbReference type="EMBL" id="UGQA01000001">
    <property type="protein sequence ID" value="STY95688.1"/>
    <property type="molecule type" value="Genomic_DNA"/>
</dbReference>
<dbReference type="PANTHER" id="PTHR34874:SF3">
    <property type="entry name" value="SULFURTRANSFERASE TUSD"/>
    <property type="match status" value="1"/>
</dbReference>
<dbReference type="InterPro" id="IPR027396">
    <property type="entry name" value="DsrEFH-like"/>
</dbReference>
<keyword evidence="1" id="KW-0808">Transferase</keyword>
<dbReference type="GO" id="GO:0002143">
    <property type="term" value="P:tRNA wobble position uridine thiolation"/>
    <property type="evidence" value="ECO:0007669"/>
    <property type="project" value="TreeGrafter"/>
</dbReference>
<dbReference type="GO" id="GO:1990228">
    <property type="term" value="C:sulfurtransferase complex"/>
    <property type="evidence" value="ECO:0007669"/>
    <property type="project" value="TreeGrafter"/>
</dbReference>
<dbReference type="EC" id="2.8.1.-" evidence="1"/>
<accession>A0A378Q674</accession>
<proteinExistence type="predicted"/>
<name>A0A378Q674_9GAMM</name>
<reference evidence="1 2" key="1">
    <citation type="submission" date="2018-06" db="EMBL/GenBank/DDBJ databases">
        <authorList>
            <consortium name="Pathogen Informatics"/>
            <person name="Doyle S."/>
        </authorList>
    </citation>
    <scope>NUCLEOTIDE SEQUENCE [LARGE SCALE GENOMIC DNA]</scope>
    <source>
        <strain evidence="1 2">NCTC11091</strain>
    </source>
</reference>
<evidence type="ECO:0000313" key="2">
    <source>
        <dbReference type="Proteomes" id="UP000255193"/>
    </source>
</evidence>
<dbReference type="Gene3D" id="3.40.1260.10">
    <property type="entry name" value="DsrEFH-like"/>
    <property type="match status" value="1"/>
</dbReference>
<gene>
    <name evidence="1" type="primary">tusD</name>
    <name evidence="1" type="ORF">NCTC11091_01486</name>
</gene>
<dbReference type="RefSeq" id="WP_067055769.1">
    <property type="nucleotide sequence ID" value="NZ_MXAO01000093.1"/>
</dbReference>
<dbReference type="InterPro" id="IPR003787">
    <property type="entry name" value="Sulphur_relay_DsrE/F-like"/>
</dbReference>
<dbReference type="PANTHER" id="PTHR34874">
    <property type="entry name" value="PROTEIN YCHN"/>
    <property type="match status" value="1"/>
</dbReference>
<sequence>MSNSPTQRILLIKLHLMPNIANLDSNTNTLLLLTHTPDHAQTLAGLEFATQFYQKQSYQKLDTNTATQEPNPVPTPTLRLFLYRDAVMLANRLIWQADDMPNAARDWQRLVQQFGLIAQVCVSSALARGVTDGANAKRHGLDGDNLAAGFTLVGLGELAMALHEMPQVYQF</sequence>
<dbReference type="GO" id="GO:0097163">
    <property type="term" value="F:sulfur carrier activity"/>
    <property type="evidence" value="ECO:0007669"/>
    <property type="project" value="TreeGrafter"/>
</dbReference>
<dbReference type="Pfam" id="PF02635">
    <property type="entry name" value="DsrE"/>
    <property type="match status" value="1"/>
</dbReference>